<dbReference type="Pfam" id="PF01400">
    <property type="entry name" value="Astacin"/>
    <property type="match status" value="1"/>
</dbReference>
<dbReference type="Pfam" id="PF09458">
    <property type="entry name" value="H_lectin"/>
    <property type="match status" value="1"/>
</dbReference>
<keyword evidence="3" id="KW-1185">Reference proteome</keyword>
<name>A0A443HT20_BYSSP</name>
<dbReference type="GeneID" id="39596136"/>
<gene>
    <name evidence="2" type="ORF">C8Q69DRAFT_276263</name>
</gene>
<dbReference type="SUPFAM" id="SSF141086">
    <property type="entry name" value="Agglutinin HPA-like"/>
    <property type="match status" value="2"/>
</dbReference>
<dbReference type="GO" id="GO:0030246">
    <property type="term" value="F:carbohydrate binding"/>
    <property type="evidence" value="ECO:0007669"/>
    <property type="project" value="InterPro"/>
</dbReference>
<reference evidence="2 3" key="1">
    <citation type="journal article" date="2018" name="Front. Microbiol.">
        <title>Genomic and genetic insights into a cosmopolitan fungus, Paecilomyces variotii (Eurotiales).</title>
        <authorList>
            <person name="Urquhart A.S."/>
            <person name="Mondo S.J."/>
            <person name="Makela M.R."/>
            <person name="Hane J.K."/>
            <person name="Wiebenga A."/>
            <person name="He G."/>
            <person name="Mihaltcheva S."/>
            <person name="Pangilinan J."/>
            <person name="Lipzen A."/>
            <person name="Barry K."/>
            <person name="de Vries R.P."/>
            <person name="Grigoriev I.V."/>
            <person name="Idnurm A."/>
        </authorList>
    </citation>
    <scope>NUCLEOTIDE SEQUENCE [LARGE SCALE GENOMIC DNA]</scope>
    <source>
        <strain evidence="2 3">CBS 101075</strain>
    </source>
</reference>
<dbReference type="Gene3D" id="2.60.40.2080">
    <property type="match status" value="2"/>
</dbReference>
<dbReference type="InterPro" id="IPR019019">
    <property type="entry name" value="H-type_lectin_domain"/>
</dbReference>
<feature type="domain" description="Peptidase metallopeptidase" evidence="1">
    <location>
        <begin position="62"/>
        <end position="200"/>
    </location>
</feature>
<dbReference type="GO" id="GO:0004222">
    <property type="term" value="F:metalloendopeptidase activity"/>
    <property type="evidence" value="ECO:0007669"/>
    <property type="project" value="InterPro"/>
</dbReference>
<proteinExistence type="predicted"/>
<sequence>MRSLGFIWGLSRSSSCRESTMASEVATAACMPMPSTHSLEMPSSNLRLSNSGSGELSLAVNMEWFWDVGMLHVRFLNHDDRCQQMVKDAAKIWEKYANIRFVFDDSSEADIRILFDTKLKGGSSLVGKHKQKETPLDRPTMILGSGLSDREFKRTALHELGHALGCVHEHCSPVASIDWDEEKVVSWYEENSGCSQDRESLQKWIRANITRQYNSSSSFQTTEFDERSIMVYQILPGWAKKGYCVDWPDSLSEADKMLIRRIYRSILPTTESGQYSTQDSRLWYQPKGQNVMEIQLNSTRENEPNFTVGITHFDLEREKNMHLQAYADDFQRDSFKLHLDSISGTTQYSAAATCLVSERHDFTFQSGTYATRQKDKTYPDGKEYTAPINFERAFRTTPGLVVWLKAFQFDKGGRLNVHAYAGNSDRNGFDLHIDSWDDARLVSAEASWIAYETDPPGIHSGVLTFQNFRENEQQYGDTKRHQIKEKKLGEWQLRTVYAAISKFDFEPDKIRLSLKVNPRVSAFEIDAMTWADSKCHGAEVSYLAVCA</sequence>
<comment type="caution">
    <text evidence="2">The sequence shown here is derived from an EMBL/GenBank/DDBJ whole genome shotgun (WGS) entry which is preliminary data.</text>
</comment>
<dbReference type="STRING" id="264951.A0A443HT20"/>
<dbReference type="RefSeq" id="XP_028484606.1">
    <property type="nucleotide sequence ID" value="XM_028626859.1"/>
</dbReference>
<protein>
    <recommendedName>
        <fullName evidence="1">Peptidase metallopeptidase domain-containing protein</fullName>
    </recommendedName>
</protein>
<organism evidence="2 3">
    <name type="scientific">Byssochlamys spectabilis</name>
    <name type="common">Paecilomyces variotii</name>
    <dbReference type="NCBI Taxonomy" id="264951"/>
    <lineage>
        <taxon>Eukaryota</taxon>
        <taxon>Fungi</taxon>
        <taxon>Dikarya</taxon>
        <taxon>Ascomycota</taxon>
        <taxon>Pezizomycotina</taxon>
        <taxon>Eurotiomycetes</taxon>
        <taxon>Eurotiomycetidae</taxon>
        <taxon>Eurotiales</taxon>
        <taxon>Thermoascaceae</taxon>
        <taxon>Paecilomyces</taxon>
    </lineage>
</organism>
<dbReference type="GO" id="GO:0006508">
    <property type="term" value="P:proteolysis"/>
    <property type="evidence" value="ECO:0007669"/>
    <property type="project" value="InterPro"/>
</dbReference>
<dbReference type="Proteomes" id="UP000283841">
    <property type="component" value="Unassembled WGS sequence"/>
</dbReference>
<evidence type="ECO:0000313" key="2">
    <source>
        <dbReference type="EMBL" id="RWQ94961.1"/>
    </source>
</evidence>
<dbReference type="AlphaFoldDB" id="A0A443HT20"/>
<dbReference type="Gene3D" id="3.40.390.10">
    <property type="entry name" value="Collagenase (Catalytic Domain)"/>
    <property type="match status" value="1"/>
</dbReference>
<dbReference type="InterPro" id="IPR037221">
    <property type="entry name" value="H-type_lectin_dom_sf"/>
</dbReference>
<dbReference type="SMART" id="SM00235">
    <property type="entry name" value="ZnMc"/>
    <property type="match status" value="1"/>
</dbReference>
<dbReference type="EMBL" id="RCNU01000006">
    <property type="protein sequence ID" value="RWQ94961.1"/>
    <property type="molecule type" value="Genomic_DNA"/>
</dbReference>
<dbReference type="InterPro" id="IPR006026">
    <property type="entry name" value="Peptidase_Metallo"/>
</dbReference>
<dbReference type="SUPFAM" id="SSF55486">
    <property type="entry name" value="Metalloproteases ('zincins'), catalytic domain"/>
    <property type="match status" value="1"/>
</dbReference>
<dbReference type="GO" id="GO:0007155">
    <property type="term" value="P:cell adhesion"/>
    <property type="evidence" value="ECO:0007669"/>
    <property type="project" value="InterPro"/>
</dbReference>
<evidence type="ECO:0000313" key="3">
    <source>
        <dbReference type="Proteomes" id="UP000283841"/>
    </source>
</evidence>
<dbReference type="InterPro" id="IPR001506">
    <property type="entry name" value="Peptidase_M12A"/>
</dbReference>
<dbReference type="VEuPathDB" id="FungiDB:C8Q69DRAFT_276263"/>
<dbReference type="GO" id="GO:0008270">
    <property type="term" value="F:zinc ion binding"/>
    <property type="evidence" value="ECO:0007669"/>
    <property type="project" value="InterPro"/>
</dbReference>
<dbReference type="InterPro" id="IPR024079">
    <property type="entry name" value="MetalloPept_cat_dom_sf"/>
</dbReference>
<accession>A0A443HT20</accession>
<evidence type="ECO:0000259" key="1">
    <source>
        <dbReference type="SMART" id="SM00235"/>
    </source>
</evidence>